<protein>
    <submittedName>
        <fullName evidence="1">Uncharacterized protein</fullName>
    </submittedName>
</protein>
<accession>A0AAD7NVF1</accession>
<dbReference type="EMBL" id="JARJLG010000011">
    <property type="protein sequence ID" value="KAJ7776768.1"/>
    <property type="molecule type" value="Genomic_DNA"/>
</dbReference>
<gene>
    <name evidence="1" type="ORF">DFH07DRAFT_978839</name>
</gene>
<name>A0AAD7NVF1_9AGAR</name>
<sequence length="407" mass="44757">MAETNVKISGVPESDRDIALLHQKRRHAPSPTSCRALGGPLADLRRGVGRLRVISRWTDTARSAFIVCTRGARPCPSSAQNGFGLDQYAEGGDWDSPYVSYERSSGPSSNSTWIAWRIANLYGPKHGTPISRVVNPRGHSPTSGLPLVAFQAIRSEGEGERQNRTPIWKGGGSGYMVKHASKPQTLGYARASIVDSPAGLLAWVYEKLVGWTDRRVSLDDEAQNSTTTSPRMGVDFVVLPAPLRIYLEVGLGNPETLKNSFMTVEPPSIRMGISRFPKEIVWSKLCAGKIVFDRRHESGDTRNIIGDWETSQTRIPATYFQLSQELLLHLSLEFWEGIGPRRLVHTKFQPKVVVGSQVTTHAAPAEELRSPFSCSATTVVIQGLPIFCLLATSWAHSSRTTPRFNPG</sequence>
<comment type="caution">
    <text evidence="1">The sequence shown here is derived from an EMBL/GenBank/DDBJ whole genome shotgun (WGS) entry which is preliminary data.</text>
</comment>
<keyword evidence="2" id="KW-1185">Reference proteome</keyword>
<dbReference type="AlphaFoldDB" id="A0AAD7NVF1"/>
<evidence type="ECO:0000313" key="1">
    <source>
        <dbReference type="EMBL" id="KAJ7776768.1"/>
    </source>
</evidence>
<evidence type="ECO:0000313" key="2">
    <source>
        <dbReference type="Proteomes" id="UP001215280"/>
    </source>
</evidence>
<dbReference type="SUPFAM" id="SSF53474">
    <property type="entry name" value="alpha/beta-Hydrolases"/>
    <property type="match status" value="1"/>
</dbReference>
<dbReference type="Gene3D" id="3.40.50.1820">
    <property type="entry name" value="alpha/beta hydrolase"/>
    <property type="match status" value="1"/>
</dbReference>
<reference evidence="1" key="1">
    <citation type="submission" date="2023-03" db="EMBL/GenBank/DDBJ databases">
        <title>Massive genome expansion in bonnet fungi (Mycena s.s.) driven by repeated elements and novel gene families across ecological guilds.</title>
        <authorList>
            <consortium name="Lawrence Berkeley National Laboratory"/>
            <person name="Harder C.B."/>
            <person name="Miyauchi S."/>
            <person name="Viragh M."/>
            <person name="Kuo A."/>
            <person name="Thoen E."/>
            <person name="Andreopoulos B."/>
            <person name="Lu D."/>
            <person name="Skrede I."/>
            <person name="Drula E."/>
            <person name="Henrissat B."/>
            <person name="Morin E."/>
            <person name="Kohler A."/>
            <person name="Barry K."/>
            <person name="LaButti K."/>
            <person name="Morin E."/>
            <person name="Salamov A."/>
            <person name="Lipzen A."/>
            <person name="Mereny Z."/>
            <person name="Hegedus B."/>
            <person name="Baldrian P."/>
            <person name="Stursova M."/>
            <person name="Weitz H."/>
            <person name="Taylor A."/>
            <person name="Grigoriev I.V."/>
            <person name="Nagy L.G."/>
            <person name="Martin F."/>
            <person name="Kauserud H."/>
        </authorList>
    </citation>
    <scope>NUCLEOTIDE SEQUENCE</scope>
    <source>
        <strain evidence="1">CBHHK188m</strain>
    </source>
</reference>
<dbReference type="Proteomes" id="UP001215280">
    <property type="component" value="Unassembled WGS sequence"/>
</dbReference>
<proteinExistence type="predicted"/>
<dbReference type="InterPro" id="IPR029058">
    <property type="entry name" value="AB_hydrolase_fold"/>
</dbReference>
<organism evidence="1 2">
    <name type="scientific">Mycena maculata</name>
    <dbReference type="NCBI Taxonomy" id="230809"/>
    <lineage>
        <taxon>Eukaryota</taxon>
        <taxon>Fungi</taxon>
        <taxon>Dikarya</taxon>
        <taxon>Basidiomycota</taxon>
        <taxon>Agaricomycotina</taxon>
        <taxon>Agaricomycetes</taxon>
        <taxon>Agaricomycetidae</taxon>
        <taxon>Agaricales</taxon>
        <taxon>Marasmiineae</taxon>
        <taxon>Mycenaceae</taxon>
        <taxon>Mycena</taxon>
    </lineage>
</organism>